<keyword evidence="1" id="KW-1133">Transmembrane helix</keyword>
<sequence length="438" mass="51649">MVNFFIYLRAAIFALMQSYFVDKIKKNLLKLVGLQNESKISTTKAIHLWDKLFRAVVSRRNGLRQTLNISIKLKAHFQNWFIRFLIVILIVRLMLFIFFDNYYSNLYLANPLNGSKGAKKNTMLLFIIFLSVIYFVLREYILRLEETGRIKRIRVLLELESNSFNAESFKMNQLRFKQFHKWFHFVAVNGIRITILCTFIILFGIIYLRASQPQECLTLQHYKFDVIFMPFEFIALFALINSALCQLVYIILLIIFFIGRSNTLTDYCKKLIMNRPLSCSILSQMNDKMIDFLNDFSQFNDESKYLFQYAIFSVSAFGNFAIFFGFIFEFEPDVTTRIMAISGFLSHILIFIYCYLGAFFFQESIKVYTYYCQLMSKTKYHKHEVKLKAIEILDRLDSKYIGAHIGDFGIFKRSTCINLLLENACFIMLLSCNIRAFI</sequence>
<evidence type="ECO:0000256" key="1">
    <source>
        <dbReference type="SAM" id="Phobius"/>
    </source>
</evidence>
<feature type="transmembrane region" description="Helical" evidence="1">
    <location>
        <begin position="182"/>
        <end position="207"/>
    </location>
</feature>
<name>T1JU68_TETUR</name>
<keyword evidence="1" id="KW-0812">Transmembrane</keyword>
<proteinExistence type="predicted"/>
<reference evidence="3" key="1">
    <citation type="submission" date="2011-08" db="EMBL/GenBank/DDBJ databases">
        <authorList>
            <person name="Rombauts S."/>
        </authorList>
    </citation>
    <scope>NUCLEOTIDE SEQUENCE</scope>
    <source>
        <strain evidence="3">London</strain>
    </source>
</reference>
<feature type="transmembrane region" description="Helical" evidence="1">
    <location>
        <begin position="80"/>
        <end position="103"/>
    </location>
</feature>
<reference evidence="2" key="2">
    <citation type="submission" date="2015-06" db="UniProtKB">
        <authorList>
            <consortium name="EnsemblMetazoa"/>
        </authorList>
    </citation>
    <scope>IDENTIFICATION</scope>
</reference>
<feature type="transmembrane region" description="Helical" evidence="1">
    <location>
        <begin position="6"/>
        <end position="21"/>
    </location>
</feature>
<organism evidence="2 3">
    <name type="scientific">Tetranychus urticae</name>
    <name type="common">Two-spotted spider mite</name>
    <dbReference type="NCBI Taxonomy" id="32264"/>
    <lineage>
        <taxon>Eukaryota</taxon>
        <taxon>Metazoa</taxon>
        <taxon>Ecdysozoa</taxon>
        <taxon>Arthropoda</taxon>
        <taxon>Chelicerata</taxon>
        <taxon>Arachnida</taxon>
        <taxon>Acari</taxon>
        <taxon>Acariformes</taxon>
        <taxon>Trombidiformes</taxon>
        <taxon>Prostigmata</taxon>
        <taxon>Eleutherengona</taxon>
        <taxon>Raphignathae</taxon>
        <taxon>Tetranychoidea</taxon>
        <taxon>Tetranychidae</taxon>
        <taxon>Tetranychus</taxon>
    </lineage>
</organism>
<feature type="transmembrane region" description="Helical" evidence="1">
    <location>
        <begin position="306"/>
        <end position="328"/>
    </location>
</feature>
<dbReference type="AlphaFoldDB" id="T1JU68"/>
<feature type="transmembrane region" description="Helical" evidence="1">
    <location>
        <begin position="227"/>
        <end position="259"/>
    </location>
</feature>
<evidence type="ECO:0008006" key="4">
    <source>
        <dbReference type="Google" id="ProtNLM"/>
    </source>
</evidence>
<dbReference type="Proteomes" id="UP000015104">
    <property type="component" value="Unassembled WGS sequence"/>
</dbReference>
<feature type="transmembrane region" description="Helical" evidence="1">
    <location>
        <begin position="340"/>
        <end position="361"/>
    </location>
</feature>
<keyword evidence="1" id="KW-0472">Membrane</keyword>
<evidence type="ECO:0000313" key="3">
    <source>
        <dbReference type="Proteomes" id="UP000015104"/>
    </source>
</evidence>
<keyword evidence="3" id="KW-1185">Reference proteome</keyword>
<dbReference type="EMBL" id="CAEY01000481">
    <property type="status" value="NOT_ANNOTATED_CDS"/>
    <property type="molecule type" value="Genomic_DNA"/>
</dbReference>
<feature type="transmembrane region" description="Helical" evidence="1">
    <location>
        <begin position="123"/>
        <end position="142"/>
    </location>
</feature>
<dbReference type="EnsemblMetazoa" id="tetur01g16694.1">
    <property type="protein sequence ID" value="tetur01g16694.1"/>
    <property type="gene ID" value="tetur01g16694"/>
</dbReference>
<accession>T1JU68</accession>
<evidence type="ECO:0000313" key="2">
    <source>
        <dbReference type="EnsemblMetazoa" id="tetur01g16694.1"/>
    </source>
</evidence>
<protein>
    <recommendedName>
        <fullName evidence="4">Gustatory receptor</fullName>
    </recommendedName>
</protein>
<dbReference type="HOGENOM" id="CLU_048807_2_0_1"/>